<dbReference type="CDD" id="cd02966">
    <property type="entry name" value="TlpA_like_family"/>
    <property type="match status" value="1"/>
</dbReference>
<sequence>MTLYSNQFPLRTLICLLAVTFSTMLVHGQVQTSGKFVLHGKIGTINAPVKAYLFSVDMKFQDSTFIDHGNFTFRGPISGPRVFRLGIVGPGITPQGRRIALDSDSFYLYSATNNLSDAHFDHSKLNDDLSHYLEQMALADSLNQALMELRTKIVQKMPSDRETGDILYGYQNLYFRVRERLQRIYIANNPDSYFSLMALIGLINEQQPGSIDTSLINAYDRLSDRIKNTQEGVNFFKTTANESSLLNTTAPDLSLRDTKGNLVVLSALRGKYVLLDFWASWCAPCRAEMPLLQKIFQQMPADKFKLFSISIDTDREKWLSAIRQDGTGAWLQTLDALNGETAKSLYHVKTIPMSFLIDPSGKITAVALRGNELSEHLRRLQINN</sequence>
<dbReference type="EMBL" id="QCYK01000005">
    <property type="protein sequence ID" value="PUZ21306.1"/>
    <property type="molecule type" value="Genomic_DNA"/>
</dbReference>
<accession>A0A2T7BB74</accession>
<proteinExistence type="predicted"/>
<dbReference type="PROSITE" id="PS51352">
    <property type="entry name" value="THIOREDOXIN_2"/>
    <property type="match status" value="1"/>
</dbReference>
<dbReference type="GO" id="GO:0017004">
    <property type="term" value="P:cytochrome complex assembly"/>
    <property type="evidence" value="ECO:0007669"/>
    <property type="project" value="UniProtKB-KW"/>
</dbReference>
<dbReference type="AlphaFoldDB" id="A0A2T7BB74"/>
<dbReference type="PANTHER" id="PTHR42852:SF6">
    <property type="entry name" value="THIOL:DISULFIDE INTERCHANGE PROTEIN DSBE"/>
    <property type="match status" value="1"/>
</dbReference>
<evidence type="ECO:0000313" key="7">
    <source>
        <dbReference type="EMBL" id="PUZ21306.1"/>
    </source>
</evidence>
<evidence type="ECO:0000259" key="6">
    <source>
        <dbReference type="PROSITE" id="PS51352"/>
    </source>
</evidence>
<dbReference type="SUPFAM" id="SSF52833">
    <property type="entry name" value="Thioredoxin-like"/>
    <property type="match status" value="1"/>
</dbReference>
<evidence type="ECO:0000256" key="2">
    <source>
        <dbReference type="ARBA" id="ARBA00022748"/>
    </source>
</evidence>
<dbReference type="InterPro" id="IPR036249">
    <property type="entry name" value="Thioredoxin-like_sf"/>
</dbReference>
<keyword evidence="3" id="KW-1015">Disulfide bond</keyword>
<dbReference type="PANTHER" id="PTHR42852">
    <property type="entry name" value="THIOL:DISULFIDE INTERCHANGE PROTEIN DSBE"/>
    <property type="match status" value="1"/>
</dbReference>
<evidence type="ECO:0000256" key="4">
    <source>
        <dbReference type="ARBA" id="ARBA00023284"/>
    </source>
</evidence>
<dbReference type="Pfam" id="PF00578">
    <property type="entry name" value="AhpC-TSA"/>
    <property type="match status" value="1"/>
</dbReference>
<dbReference type="PROSITE" id="PS00194">
    <property type="entry name" value="THIOREDOXIN_1"/>
    <property type="match status" value="1"/>
</dbReference>
<evidence type="ECO:0000313" key="8">
    <source>
        <dbReference type="Proteomes" id="UP000244450"/>
    </source>
</evidence>
<evidence type="ECO:0000256" key="1">
    <source>
        <dbReference type="ARBA" id="ARBA00004196"/>
    </source>
</evidence>
<evidence type="ECO:0000256" key="3">
    <source>
        <dbReference type="ARBA" id="ARBA00023157"/>
    </source>
</evidence>
<dbReference type="Proteomes" id="UP000244450">
    <property type="component" value="Unassembled WGS sequence"/>
</dbReference>
<protein>
    <recommendedName>
        <fullName evidence="6">Thioredoxin domain-containing protein</fullName>
    </recommendedName>
</protein>
<name>A0A2T7BB74_9BACT</name>
<dbReference type="InterPro" id="IPR013766">
    <property type="entry name" value="Thioredoxin_domain"/>
</dbReference>
<comment type="subcellular location">
    <subcellularLocation>
        <location evidence="1">Cell envelope</location>
    </subcellularLocation>
</comment>
<keyword evidence="2" id="KW-0201">Cytochrome c-type biogenesis</keyword>
<feature type="domain" description="Thioredoxin" evidence="6">
    <location>
        <begin position="244"/>
        <end position="384"/>
    </location>
</feature>
<dbReference type="InterPro" id="IPR017937">
    <property type="entry name" value="Thioredoxin_CS"/>
</dbReference>
<dbReference type="GO" id="GO:0016209">
    <property type="term" value="F:antioxidant activity"/>
    <property type="evidence" value="ECO:0007669"/>
    <property type="project" value="InterPro"/>
</dbReference>
<feature type="chain" id="PRO_5015487459" description="Thioredoxin domain-containing protein" evidence="5">
    <location>
        <begin position="29"/>
        <end position="384"/>
    </location>
</feature>
<evidence type="ECO:0000256" key="5">
    <source>
        <dbReference type="SAM" id="SignalP"/>
    </source>
</evidence>
<keyword evidence="4" id="KW-0676">Redox-active center</keyword>
<gene>
    <name evidence="7" type="ORF">DCC81_25195</name>
</gene>
<feature type="signal peptide" evidence="5">
    <location>
        <begin position="1"/>
        <end position="28"/>
    </location>
</feature>
<comment type="caution">
    <text evidence="7">The sequence shown here is derived from an EMBL/GenBank/DDBJ whole genome shotgun (WGS) entry which is preliminary data.</text>
</comment>
<dbReference type="Gene3D" id="3.40.30.10">
    <property type="entry name" value="Glutaredoxin"/>
    <property type="match status" value="1"/>
</dbReference>
<organism evidence="7 8">
    <name type="scientific">Chitinophaga parva</name>
    <dbReference type="NCBI Taxonomy" id="2169414"/>
    <lineage>
        <taxon>Bacteria</taxon>
        <taxon>Pseudomonadati</taxon>
        <taxon>Bacteroidota</taxon>
        <taxon>Chitinophagia</taxon>
        <taxon>Chitinophagales</taxon>
        <taxon>Chitinophagaceae</taxon>
        <taxon>Chitinophaga</taxon>
    </lineage>
</organism>
<keyword evidence="5" id="KW-0732">Signal</keyword>
<dbReference type="GO" id="GO:0030313">
    <property type="term" value="C:cell envelope"/>
    <property type="evidence" value="ECO:0007669"/>
    <property type="project" value="UniProtKB-SubCell"/>
</dbReference>
<keyword evidence="8" id="KW-1185">Reference proteome</keyword>
<reference evidence="7 8" key="1">
    <citation type="submission" date="2018-04" db="EMBL/GenBank/DDBJ databases">
        <title>Chitinophaga fuyangensis sp. nov., isolated from soil in a chemical factory.</title>
        <authorList>
            <person name="Chen K."/>
        </authorList>
    </citation>
    <scope>NUCLEOTIDE SEQUENCE [LARGE SCALE GENOMIC DNA]</scope>
    <source>
        <strain evidence="7 8">LY-1</strain>
    </source>
</reference>
<dbReference type="OrthoDB" id="1069091at2"/>
<dbReference type="InterPro" id="IPR050553">
    <property type="entry name" value="Thioredoxin_ResA/DsbE_sf"/>
</dbReference>
<dbReference type="InterPro" id="IPR000866">
    <property type="entry name" value="AhpC/TSA"/>
</dbReference>
<dbReference type="GO" id="GO:0016491">
    <property type="term" value="F:oxidoreductase activity"/>
    <property type="evidence" value="ECO:0007669"/>
    <property type="project" value="InterPro"/>
</dbReference>